<evidence type="ECO:0000313" key="2">
    <source>
        <dbReference type="EMBL" id="TPX74369.1"/>
    </source>
</evidence>
<accession>A0A507FDE4</accession>
<dbReference type="EMBL" id="QEAP01000129">
    <property type="protein sequence ID" value="TPX74369.1"/>
    <property type="molecule type" value="Genomic_DNA"/>
</dbReference>
<feature type="compositionally biased region" description="Low complexity" evidence="1">
    <location>
        <begin position="521"/>
        <end position="536"/>
    </location>
</feature>
<dbReference type="Proteomes" id="UP000320333">
    <property type="component" value="Unassembled WGS sequence"/>
</dbReference>
<evidence type="ECO:0000256" key="1">
    <source>
        <dbReference type="SAM" id="MobiDB-lite"/>
    </source>
</evidence>
<feature type="region of interest" description="Disordered" evidence="1">
    <location>
        <begin position="323"/>
        <end position="346"/>
    </location>
</feature>
<organism evidence="2 3">
    <name type="scientific">Chytriomyces confervae</name>
    <dbReference type="NCBI Taxonomy" id="246404"/>
    <lineage>
        <taxon>Eukaryota</taxon>
        <taxon>Fungi</taxon>
        <taxon>Fungi incertae sedis</taxon>
        <taxon>Chytridiomycota</taxon>
        <taxon>Chytridiomycota incertae sedis</taxon>
        <taxon>Chytridiomycetes</taxon>
        <taxon>Chytridiales</taxon>
        <taxon>Chytriomycetaceae</taxon>
        <taxon>Chytriomyces</taxon>
    </lineage>
</organism>
<reference evidence="2 3" key="1">
    <citation type="journal article" date="2019" name="Sci. Rep.">
        <title>Comparative genomics of chytrid fungi reveal insights into the obligate biotrophic and pathogenic lifestyle of Synchytrium endobioticum.</title>
        <authorList>
            <person name="van de Vossenberg B.T.L.H."/>
            <person name="Warris S."/>
            <person name="Nguyen H.D.T."/>
            <person name="van Gent-Pelzer M.P.E."/>
            <person name="Joly D.L."/>
            <person name="van de Geest H.C."/>
            <person name="Bonants P.J.M."/>
            <person name="Smith D.S."/>
            <person name="Levesque C.A."/>
            <person name="van der Lee T.A.J."/>
        </authorList>
    </citation>
    <scope>NUCLEOTIDE SEQUENCE [LARGE SCALE GENOMIC DNA]</scope>
    <source>
        <strain evidence="2 3">CBS 675.73</strain>
    </source>
</reference>
<feature type="compositionally biased region" description="Basic and acidic residues" evidence="1">
    <location>
        <begin position="323"/>
        <end position="336"/>
    </location>
</feature>
<dbReference type="OrthoDB" id="2112066at2759"/>
<feature type="region of interest" description="Disordered" evidence="1">
    <location>
        <begin position="1"/>
        <end position="56"/>
    </location>
</feature>
<feature type="region of interest" description="Disordered" evidence="1">
    <location>
        <begin position="521"/>
        <end position="571"/>
    </location>
</feature>
<proteinExistence type="predicted"/>
<evidence type="ECO:0000313" key="3">
    <source>
        <dbReference type="Proteomes" id="UP000320333"/>
    </source>
</evidence>
<feature type="compositionally biased region" description="Basic and acidic residues" evidence="1">
    <location>
        <begin position="29"/>
        <end position="47"/>
    </location>
</feature>
<evidence type="ECO:0008006" key="4">
    <source>
        <dbReference type="Google" id="ProtNLM"/>
    </source>
</evidence>
<feature type="compositionally biased region" description="Basic and acidic residues" evidence="1">
    <location>
        <begin position="1"/>
        <end position="10"/>
    </location>
</feature>
<gene>
    <name evidence="2" type="ORF">CcCBS67573_g04359</name>
</gene>
<feature type="region of interest" description="Disordered" evidence="1">
    <location>
        <begin position="431"/>
        <end position="490"/>
    </location>
</feature>
<keyword evidence="3" id="KW-1185">Reference proteome</keyword>
<dbReference type="AlphaFoldDB" id="A0A507FDE4"/>
<sequence length="777" mass="81811">MSMSNERDLIQFDDSDEDVRAEPAPVQPPDERDAADLEEPAHDEHIHPQQPDIPAPLSSATAAVSLELDWDLIGGESKEWRNHIHTRSQSSNVPVHPVPYPPAGQSLTQTGVHAYTHSTSTVTSGFNNASTVSHSAAAAHAVTPNTADSFEEGVIGGGSLNAFSGADTRQSVHPKRVSLPLTSINNNNNTNNISNHYTPISICSFNTALVPDTHTQTSISLPLSPTSTTTASARSRTSNSLAVRAERILDFCRSIHVCLLQEVWGPGVDVLTSGLSLSHSIPSSLRSSNIPVLTDAVNTLSFYFARTGGLWVAHSRVGDWADSEDARKVSPTDSRQKQARYPPSKRPIPHLSLPSIPLTVPALKTFSGSRSRNGIRALLLDVSDAWGPGKRLLLFNLQLDPHDGVKRRLQLREVAQFIQEVVLSLTSLIPLNPNQKDMSNGGGGGSQPTPPILMQRSFSAPRHRRSESSPQQPTPKSLRKTGPSNASAPDEFDMIDEYAAAAAAVASASSISAGGHTTAAALSGGAAAGSGSRHTTPTSPHLFPSPMSPFDLLNDPSLAGSPTTTTTTSTSNTFFQPFAMTPLSQHTLPPKLLPHLQAIASQTGMLIMGDFNINARTGSGQTSVDDSDDAAGTAVSPEYAAIMNLLGPQGRIEDLFAGVERGNGEGDTVSGDGRNRLVKAGSVLGRVDYMLQGHSMGVPTAASIGGGGVGGSIGGVGVGMKGVVSDGNVEGGRLPLNNAVLTFLELEMVEGSVVGSETGMEMSDHWPLLGLFRPRVV</sequence>
<name>A0A507FDE4_9FUNG</name>
<comment type="caution">
    <text evidence="2">The sequence shown here is derived from an EMBL/GenBank/DDBJ whole genome shotgun (WGS) entry which is preliminary data.</text>
</comment>
<protein>
    <recommendedName>
        <fullName evidence="4">Endonuclease/exonuclease/phosphatase domain-containing protein</fullName>
    </recommendedName>
</protein>